<keyword evidence="3" id="KW-1185">Reference proteome</keyword>
<comment type="caution">
    <text evidence="2">The sequence shown here is derived from an EMBL/GenBank/DDBJ whole genome shotgun (WGS) entry which is preliminary data.</text>
</comment>
<dbReference type="HOGENOM" id="CLU_1579332_0_0_1"/>
<sequence length="169" mass="17241">MAAGTAQRRGLPITDGDIYVPPPLISPAHFADSAPGSGPGSHTPIRSPSISAHPSTASSLSGHFPGPGHLQRMESGLSEESLPSGAQSPLPGAPGATAVNVISPPLSRRHSLQQVPELQERATTELFEQLIAGEVSEEGEAPPPYEDAVEGAPSAYSSVPPTPSAASHH</sequence>
<feature type="compositionally biased region" description="Polar residues" evidence="1">
    <location>
        <begin position="44"/>
        <end position="61"/>
    </location>
</feature>
<feature type="region of interest" description="Disordered" evidence="1">
    <location>
        <begin position="1"/>
        <end position="117"/>
    </location>
</feature>
<evidence type="ECO:0000313" key="3">
    <source>
        <dbReference type="Proteomes" id="UP000029665"/>
    </source>
</evidence>
<dbReference type="EMBL" id="CCBP010000457">
    <property type="protein sequence ID" value="CDO77503.1"/>
    <property type="molecule type" value="Genomic_DNA"/>
</dbReference>
<organism evidence="2 3">
    <name type="scientific">Pycnoporus cinnabarinus</name>
    <name type="common">Cinnabar-red polypore</name>
    <name type="synonym">Trametes cinnabarina</name>
    <dbReference type="NCBI Taxonomy" id="5643"/>
    <lineage>
        <taxon>Eukaryota</taxon>
        <taxon>Fungi</taxon>
        <taxon>Dikarya</taxon>
        <taxon>Basidiomycota</taxon>
        <taxon>Agaricomycotina</taxon>
        <taxon>Agaricomycetes</taxon>
        <taxon>Polyporales</taxon>
        <taxon>Polyporaceae</taxon>
        <taxon>Trametes</taxon>
    </lineage>
</organism>
<feature type="compositionally biased region" description="Low complexity" evidence="1">
    <location>
        <begin position="74"/>
        <end position="85"/>
    </location>
</feature>
<reference evidence="2" key="1">
    <citation type="submission" date="2014-01" db="EMBL/GenBank/DDBJ databases">
        <title>The genome of the white-rot fungus Pycnoporus cinnabarinus: a basidiomycete model with a versatile arsenal for lignocellulosic biomass breakdown.</title>
        <authorList>
            <person name="Levasseur A."/>
            <person name="Lomascolo A."/>
            <person name="Ruiz-Duenas F.J."/>
            <person name="Uzan E."/>
            <person name="Piumi F."/>
            <person name="Kues U."/>
            <person name="Ram A.F.J."/>
            <person name="Murat C."/>
            <person name="Haon M."/>
            <person name="Benoit I."/>
            <person name="Arfi Y."/>
            <person name="Chevret D."/>
            <person name="Drula E."/>
            <person name="Kwon M.J."/>
            <person name="Gouret P."/>
            <person name="Lesage-Meessen L."/>
            <person name="Lombard V."/>
            <person name="Mariette J."/>
            <person name="Noirot C."/>
            <person name="Park J."/>
            <person name="Patyshakuliyeva A."/>
            <person name="Wieneger R.A.B."/>
            <person name="Wosten H.A.B."/>
            <person name="Martin F."/>
            <person name="Coutinho P.M."/>
            <person name="de Vries R."/>
            <person name="Martinez A.T."/>
            <person name="Klopp C."/>
            <person name="Pontarotti P."/>
            <person name="Henrissat B."/>
            <person name="Record E."/>
        </authorList>
    </citation>
    <scope>NUCLEOTIDE SEQUENCE [LARGE SCALE GENOMIC DNA]</scope>
    <source>
        <strain evidence="2">BRFM137</strain>
    </source>
</reference>
<dbReference type="AlphaFoldDB" id="A0A060SY78"/>
<gene>
    <name evidence="2" type="ORF">BN946_scf184912.g2</name>
</gene>
<accession>A0A060SY78</accession>
<protein>
    <submittedName>
        <fullName evidence="2">Uncharacterized protein</fullName>
    </submittedName>
</protein>
<evidence type="ECO:0000256" key="1">
    <source>
        <dbReference type="SAM" id="MobiDB-lite"/>
    </source>
</evidence>
<evidence type="ECO:0000313" key="2">
    <source>
        <dbReference type="EMBL" id="CDO77503.1"/>
    </source>
</evidence>
<dbReference type="Proteomes" id="UP000029665">
    <property type="component" value="Unassembled WGS sequence"/>
</dbReference>
<name>A0A060SY78_PYCCI</name>
<dbReference type="STRING" id="5643.A0A060SY78"/>
<feature type="region of interest" description="Disordered" evidence="1">
    <location>
        <begin position="131"/>
        <end position="169"/>
    </location>
</feature>
<proteinExistence type="predicted"/>